<dbReference type="Proteomes" id="UP000250991">
    <property type="component" value="Unassembled WGS sequence"/>
</dbReference>
<evidence type="ECO:0000313" key="1">
    <source>
        <dbReference type="EMBL" id="SPW62928.1"/>
    </source>
</evidence>
<proteinExistence type="predicted"/>
<accession>A0A2X1KTV0</accession>
<gene>
    <name evidence="1" type="ORF">NCTC8009_00252</name>
</gene>
<organism evidence="1 2">
    <name type="scientific">Escherichia coli</name>
    <dbReference type="NCBI Taxonomy" id="562"/>
    <lineage>
        <taxon>Bacteria</taxon>
        <taxon>Pseudomonadati</taxon>
        <taxon>Pseudomonadota</taxon>
        <taxon>Gammaproteobacteria</taxon>
        <taxon>Enterobacterales</taxon>
        <taxon>Enterobacteriaceae</taxon>
        <taxon>Escherichia</taxon>
    </lineage>
</organism>
<protein>
    <submittedName>
        <fullName evidence="1">Putative phage related protein</fullName>
    </submittedName>
</protein>
<dbReference type="EMBL" id="UARW01000003">
    <property type="protein sequence ID" value="SPW62928.1"/>
    <property type="molecule type" value="Genomic_DNA"/>
</dbReference>
<sequence length="62" mass="6419">MALNLDSLGLSAKVTAEGISAPDYQTILSTLISYFQQIYGSDAYSNRIVKTADGGSDGAGDS</sequence>
<dbReference type="AlphaFoldDB" id="A0A2X1KTV0"/>
<name>A0A2X1KTV0_ECOLX</name>
<evidence type="ECO:0000313" key="2">
    <source>
        <dbReference type="Proteomes" id="UP000250991"/>
    </source>
</evidence>
<reference evidence="1 2" key="1">
    <citation type="submission" date="2018-06" db="EMBL/GenBank/DDBJ databases">
        <authorList>
            <consortium name="Pathogen Informatics"/>
            <person name="Doyle S."/>
        </authorList>
    </citation>
    <scope>NUCLEOTIDE SEQUENCE [LARGE SCALE GENOMIC DNA]</scope>
    <source>
        <strain evidence="1 2">NCTC8009</strain>
    </source>
</reference>